<dbReference type="AlphaFoldDB" id="A0A9W9KFN2"/>
<proteinExistence type="predicted"/>
<reference evidence="3" key="1">
    <citation type="submission" date="2022-11" db="EMBL/GenBank/DDBJ databases">
        <authorList>
            <person name="Petersen C."/>
        </authorList>
    </citation>
    <scope>NUCLEOTIDE SEQUENCE</scope>
    <source>
        <strain evidence="3">IBT 34128</strain>
    </source>
</reference>
<keyword evidence="4" id="KW-1185">Reference proteome</keyword>
<comment type="caution">
    <text evidence="3">The sequence shown here is derived from an EMBL/GenBank/DDBJ whole genome shotgun (WGS) entry which is preliminary data.</text>
</comment>
<feature type="compositionally biased region" description="Low complexity" evidence="1">
    <location>
        <begin position="12"/>
        <end position="23"/>
    </location>
</feature>
<evidence type="ECO:0000256" key="1">
    <source>
        <dbReference type="SAM" id="MobiDB-lite"/>
    </source>
</evidence>
<feature type="compositionally biased region" description="Basic and acidic residues" evidence="1">
    <location>
        <begin position="28"/>
        <end position="43"/>
    </location>
</feature>
<feature type="compositionally biased region" description="Polar residues" evidence="1">
    <location>
        <begin position="1"/>
        <end position="10"/>
    </location>
</feature>
<dbReference type="EMBL" id="JAPMSZ010000004">
    <property type="protein sequence ID" value="KAJ5104744.1"/>
    <property type="molecule type" value="Genomic_DNA"/>
</dbReference>
<feature type="region of interest" description="Disordered" evidence="1">
    <location>
        <begin position="1"/>
        <end position="109"/>
    </location>
</feature>
<dbReference type="PROSITE" id="PS50020">
    <property type="entry name" value="WW_DOMAIN_2"/>
    <property type="match status" value="1"/>
</dbReference>
<dbReference type="Pfam" id="PF00397">
    <property type="entry name" value="WW"/>
    <property type="match status" value="1"/>
</dbReference>
<protein>
    <recommendedName>
        <fullName evidence="2">WW domain-containing protein</fullName>
    </recommendedName>
</protein>
<dbReference type="RefSeq" id="XP_056513740.1">
    <property type="nucleotide sequence ID" value="XM_056652673.1"/>
</dbReference>
<dbReference type="Gene3D" id="2.20.70.10">
    <property type="match status" value="1"/>
</dbReference>
<dbReference type="InterPro" id="IPR001202">
    <property type="entry name" value="WW_dom"/>
</dbReference>
<name>A0A9W9KFN2_9EURO</name>
<dbReference type="SMART" id="SM00456">
    <property type="entry name" value="WW"/>
    <property type="match status" value="1"/>
</dbReference>
<dbReference type="InterPro" id="IPR036020">
    <property type="entry name" value="WW_dom_sf"/>
</dbReference>
<evidence type="ECO:0000313" key="3">
    <source>
        <dbReference type="EMBL" id="KAJ5104744.1"/>
    </source>
</evidence>
<feature type="compositionally biased region" description="Low complexity" evidence="1">
    <location>
        <begin position="168"/>
        <end position="180"/>
    </location>
</feature>
<dbReference type="SUPFAM" id="SSF51045">
    <property type="entry name" value="WW domain"/>
    <property type="match status" value="1"/>
</dbReference>
<dbReference type="GeneID" id="81391841"/>
<feature type="compositionally biased region" description="Pro residues" evidence="1">
    <location>
        <begin position="81"/>
        <end position="99"/>
    </location>
</feature>
<evidence type="ECO:0000259" key="2">
    <source>
        <dbReference type="PROSITE" id="PS50020"/>
    </source>
</evidence>
<feature type="compositionally biased region" description="Basic and acidic residues" evidence="1">
    <location>
        <begin position="239"/>
        <end position="261"/>
    </location>
</feature>
<feature type="region of interest" description="Disordered" evidence="1">
    <location>
        <begin position="237"/>
        <end position="279"/>
    </location>
</feature>
<feature type="domain" description="WW" evidence="2">
    <location>
        <begin position="99"/>
        <end position="133"/>
    </location>
</feature>
<accession>A0A9W9KFN2</accession>
<evidence type="ECO:0000313" key="4">
    <source>
        <dbReference type="Proteomes" id="UP001141434"/>
    </source>
</evidence>
<dbReference type="CDD" id="cd00201">
    <property type="entry name" value="WW"/>
    <property type="match status" value="1"/>
</dbReference>
<gene>
    <name evidence="3" type="ORF">NUU61_002091</name>
</gene>
<reference evidence="3" key="2">
    <citation type="journal article" date="2023" name="IMA Fungus">
        <title>Comparative genomic study of the Penicillium genus elucidates a diverse pangenome and 15 lateral gene transfer events.</title>
        <authorList>
            <person name="Petersen C."/>
            <person name="Sorensen T."/>
            <person name="Nielsen M.R."/>
            <person name="Sondergaard T.E."/>
            <person name="Sorensen J.L."/>
            <person name="Fitzpatrick D.A."/>
            <person name="Frisvad J.C."/>
            <person name="Nielsen K.L."/>
        </authorList>
    </citation>
    <scope>NUCLEOTIDE SEQUENCE</scope>
    <source>
        <strain evidence="3">IBT 34128</strain>
    </source>
</reference>
<dbReference type="PROSITE" id="PS01159">
    <property type="entry name" value="WW_DOMAIN_1"/>
    <property type="match status" value="1"/>
</dbReference>
<dbReference type="Proteomes" id="UP001141434">
    <property type="component" value="Unassembled WGS sequence"/>
</dbReference>
<sequence>MPAQSNTSAPTPEEGAGSPSAPGSPQPRTDEKRETKPLHKDNPEDQDTSEQQKKEEEEEDDGEETGSQPSEDKEDDQASAPPLPDEVPPPLPDEAPPGPAEDDGWEPVWDNNAQAYYFYNRFTGVSQWDNPRVPNAAGSDAPTPAPKPKAPAVGGYNPAIHGDYDPNAPYAQQYEEQAQPDSSATGLDPSAAYAATGSFNRFTGRWQATDINPDNYSDQNKAHRQMNAFFDVDSAANTHDGRSLRAERSAKKLSKKELKMFKEKRREKKEEKRRAWLRD</sequence>
<organism evidence="3 4">
    <name type="scientific">Penicillium alfredii</name>
    <dbReference type="NCBI Taxonomy" id="1506179"/>
    <lineage>
        <taxon>Eukaryota</taxon>
        <taxon>Fungi</taxon>
        <taxon>Dikarya</taxon>
        <taxon>Ascomycota</taxon>
        <taxon>Pezizomycotina</taxon>
        <taxon>Eurotiomycetes</taxon>
        <taxon>Eurotiomycetidae</taxon>
        <taxon>Eurotiales</taxon>
        <taxon>Aspergillaceae</taxon>
        <taxon>Penicillium</taxon>
    </lineage>
</organism>
<feature type="compositionally biased region" description="Basic and acidic residues" evidence="1">
    <location>
        <begin position="268"/>
        <end position="279"/>
    </location>
</feature>
<dbReference type="OrthoDB" id="2444812at2759"/>
<feature type="region of interest" description="Disordered" evidence="1">
    <location>
        <begin position="126"/>
        <end position="190"/>
    </location>
</feature>